<dbReference type="PANTHER" id="PTHR30055:SF234">
    <property type="entry name" value="HTH-TYPE TRANSCRIPTIONAL REGULATOR BETI"/>
    <property type="match status" value="1"/>
</dbReference>
<feature type="DNA-binding region" description="H-T-H motif" evidence="4">
    <location>
        <begin position="53"/>
        <end position="72"/>
    </location>
</feature>
<organism evidence="6 7">
    <name type="scientific">Martelella alba</name>
    <dbReference type="NCBI Taxonomy" id="2590451"/>
    <lineage>
        <taxon>Bacteria</taxon>
        <taxon>Pseudomonadati</taxon>
        <taxon>Pseudomonadota</taxon>
        <taxon>Alphaproteobacteria</taxon>
        <taxon>Hyphomicrobiales</taxon>
        <taxon>Aurantimonadaceae</taxon>
        <taxon>Martelella</taxon>
    </lineage>
</organism>
<evidence type="ECO:0000313" key="6">
    <source>
        <dbReference type="EMBL" id="TPW26745.1"/>
    </source>
</evidence>
<dbReference type="AlphaFoldDB" id="A0A506U1D5"/>
<dbReference type="PRINTS" id="PR00455">
    <property type="entry name" value="HTHTETR"/>
</dbReference>
<keyword evidence="3" id="KW-0804">Transcription</keyword>
<dbReference type="GO" id="GO:0003700">
    <property type="term" value="F:DNA-binding transcription factor activity"/>
    <property type="evidence" value="ECO:0007669"/>
    <property type="project" value="TreeGrafter"/>
</dbReference>
<dbReference type="SUPFAM" id="SSF46689">
    <property type="entry name" value="Homeodomain-like"/>
    <property type="match status" value="1"/>
</dbReference>
<keyword evidence="7" id="KW-1185">Reference proteome</keyword>
<comment type="caution">
    <text evidence="6">The sequence shown here is derived from an EMBL/GenBank/DDBJ whole genome shotgun (WGS) entry which is preliminary data.</text>
</comment>
<evidence type="ECO:0000256" key="4">
    <source>
        <dbReference type="PROSITE-ProRule" id="PRU00335"/>
    </source>
</evidence>
<dbReference type="PANTHER" id="PTHR30055">
    <property type="entry name" value="HTH-TYPE TRANSCRIPTIONAL REGULATOR RUTR"/>
    <property type="match status" value="1"/>
</dbReference>
<dbReference type="Gene3D" id="1.10.357.10">
    <property type="entry name" value="Tetracycline Repressor, domain 2"/>
    <property type="match status" value="1"/>
</dbReference>
<keyword evidence="2 4" id="KW-0238">DNA-binding</keyword>
<dbReference type="PROSITE" id="PS50977">
    <property type="entry name" value="HTH_TETR_2"/>
    <property type="match status" value="1"/>
</dbReference>
<evidence type="ECO:0000313" key="7">
    <source>
        <dbReference type="Proteomes" id="UP000318801"/>
    </source>
</evidence>
<dbReference type="InterPro" id="IPR039536">
    <property type="entry name" value="TetR_C_Proteobacteria"/>
</dbReference>
<dbReference type="Proteomes" id="UP000318801">
    <property type="component" value="Unassembled WGS sequence"/>
</dbReference>
<evidence type="ECO:0000259" key="5">
    <source>
        <dbReference type="PROSITE" id="PS50977"/>
    </source>
</evidence>
<dbReference type="Pfam" id="PF00440">
    <property type="entry name" value="TetR_N"/>
    <property type="match status" value="1"/>
</dbReference>
<feature type="domain" description="HTH tetR-type" evidence="5">
    <location>
        <begin position="30"/>
        <end position="90"/>
    </location>
</feature>
<dbReference type="GO" id="GO:0000976">
    <property type="term" value="F:transcription cis-regulatory region binding"/>
    <property type="evidence" value="ECO:0007669"/>
    <property type="project" value="TreeGrafter"/>
</dbReference>
<dbReference type="Pfam" id="PF14246">
    <property type="entry name" value="TetR_C_7"/>
    <property type="match status" value="1"/>
</dbReference>
<dbReference type="InterPro" id="IPR036271">
    <property type="entry name" value="Tet_transcr_reg_TetR-rel_C_sf"/>
</dbReference>
<dbReference type="SUPFAM" id="SSF48498">
    <property type="entry name" value="Tetracyclin repressor-like, C-terminal domain"/>
    <property type="match status" value="1"/>
</dbReference>
<dbReference type="InterPro" id="IPR050109">
    <property type="entry name" value="HTH-type_TetR-like_transc_reg"/>
</dbReference>
<name>A0A506U1D5_9HYPH</name>
<protein>
    <submittedName>
        <fullName evidence="6">TetR/AcrR family transcriptional regulator</fullName>
    </submittedName>
</protein>
<sequence>MVPQSGALPIMSATAKPQAVRGRPKTLADDDRRALLLTAAMTVFIEKGFARATTSDIATRAGMSKRDLYRLFADKTELFTQTILSRRHLILDLPREDADDLPPREALRHIFRLDLDDREAAERDALMNLIARESLQVPELNALLYDTGIIRSRELLIDWLEIQMARGTLPRGDTASLAGLLMDVVFGALLPRRHRKAPSDRTHQRQEILARIDIVLTGLSHLDHAD</sequence>
<dbReference type="EMBL" id="VHLG01000024">
    <property type="protein sequence ID" value="TPW26745.1"/>
    <property type="molecule type" value="Genomic_DNA"/>
</dbReference>
<dbReference type="InterPro" id="IPR001647">
    <property type="entry name" value="HTH_TetR"/>
</dbReference>
<keyword evidence="1" id="KW-0805">Transcription regulation</keyword>
<evidence type="ECO:0000256" key="1">
    <source>
        <dbReference type="ARBA" id="ARBA00023015"/>
    </source>
</evidence>
<dbReference type="OrthoDB" id="7584337at2"/>
<accession>A0A506U1D5</accession>
<proteinExistence type="predicted"/>
<dbReference type="InterPro" id="IPR009057">
    <property type="entry name" value="Homeodomain-like_sf"/>
</dbReference>
<gene>
    <name evidence="6" type="ORF">FJU08_21785</name>
</gene>
<reference evidence="6 7" key="1">
    <citation type="submission" date="2019-06" db="EMBL/GenBank/DDBJ databases">
        <authorList>
            <person name="Li M."/>
        </authorList>
    </citation>
    <scope>NUCLEOTIDE SEQUENCE [LARGE SCALE GENOMIC DNA]</scope>
    <source>
        <strain evidence="6 7">BGMRC2036</strain>
    </source>
</reference>
<evidence type="ECO:0000256" key="3">
    <source>
        <dbReference type="ARBA" id="ARBA00023163"/>
    </source>
</evidence>
<evidence type="ECO:0000256" key="2">
    <source>
        <dbReference type="ARBA" id="ARBA00023125"/>
    </source>
</evidence>